<dbReference type="Proteomes" id="UP000233565">
    <property type="component" value="Unassembled WGS sequence"/>
</dbReference>
<name>A0A1I1AK47_9ACTN</name>
<organism evidence="2 3">
    <name type="scientific">Nocardioides alpinus</name>
    <dbReference type="NCBI Taxonomy" id="748909"/>
    <lineage>
        <taxon>Bacteria</taxon>
        <taxon>Bacillati</taxon>
        <taxon>Actinomycetota</taxon>
        <taxon>Actinomycetes</taxon>
        <taxon>Propionibacteriales</taxon>
        <taxon>Nocardioidaceae</taxon>
        <taxon>Nocardioides</taxon>
    </lineage>
</organism>
<evidence type="ECO:0000313" key="2">
    <source>
        <dbReference type="EMBL" id="SFB38405.1"/>
    </source>
</evidence>
<evidence type="ECO:0000313" key="1">
    <source>
        <dbReference type="EMBL" id="PKH41742.1"/>
    </source>
</evidence>
<dbReference type="RefSeq" id="WP_091200401.1">
    <property type="nucleotide sequence ID" value="NZ_FOKC01000009.1"/>
</dbReference>
<sequence length="99" mass="10726">MKVELLYFDGCPNWTVADERLTQALVATGHNDATVQHRNVATAEEAERLGFTGSPTIRIDEQDPFSTGSEQVGLACRIYATPDGLSGSPTMEQLVEVLS</sequence>
<dbReference type="Proteomes" id="UP000199113">
    <property type="component" value="Unassembled WGS sequence"/>
</dbReference>
<gene>
    <name evidence="1" type="ORF">CXG46_07645</name>
    <name evidence="2" type="ORF">SAMN05192575_109131</name>
</gene>
<dbReference type="EMBL" id="FOKC01000009">
    <property type="protein sequence ID" value="SFB38405.1"/>
    <property type="molecule type" value="Genomic_DNA"/>
</dbReference>
<protein>
    <submittedName>
        <fullName evidence="1">Thioredoxin family protein</fullName>
    </submittedName>
</protein>
<keyword evidence="4" id="KW-1185">Reference proteome</keyword>
<evidence type="ECO:0000313" key="4">
    <source>
        <dbReference type="Proteomes" id="UP000233565"/>
    </source>
</evidence>
<reference evidence="1 4" key="2">
    <citation type="submission" date="2017-12" db="EMBL/GenBank/DDBJ databases">
        <title>Pharmacopeia of the Arctic Ocean.</title>
        <authorList>
            <person name="Collins E."/>
            <person name="Ducluzeau A.-L."/>
        </authorList>
    </citation>
    <scope>NUCLEOTIDE SEQUENCE [LARGE SCALE GENOMIC DNA]</scope>
    <source>
        <strain evidence="1 4">DSM 23325</strain>
    </source>
</reference>
<reference evidence="2" key="1">
    <citation type="submission" date="2016-10" db="EMBL/GenBank/DDBJ databases">
        <authorList>
            <person name="de Groot N.N."/>
        </authorList>
    </citation>
    <scope>NUCLEOTIDE SEQUENCE [LARGE SCALE GENOMIC DNA]</scope>
    <source>
        <strain evidence="2">CGMCC 1.10697</strain>
    </source>
</reference>
<dbReference type="STRING" id="748909.SAMN05192575_109131"/>
<dbReference type="AlphaFoldDB" id="A0A1I1AK47"/>
<accession>A0A1I1AK47</accession>
<dbReference type="EMBL" id="PJBV01000014">
    <property type="protein sequence ID" value="PKH41742.1"/>
    <property type="molecule type" value="Genomic_DNA"/>
</dbReference>
<evidence type="ECO:0000313" key="3">
    <source>
        <dbReference type="Proteomes" id="UP000199113"/>
    </source>
</evidence>
<proteinExistence type="predicted"/>
<dbReference type="OrthoDB" id="7185309at2"/>